<organism evidence="3">
    <name type="scientific">Candidatus Kentrum sp. UNK</name>
    <dbReference type="NCBI Taxonomy" id="2126344"/>
    <lineage>
        <taxon>Bacteria</taxon>
        <taxon>Pseudomonadati</taxon>
        <taxon>Pseudomonadota</taxon>
        <taxon>Gammaproteobacteria</taxon>
        <taxon>Candidatus Kentrum</taxon>
    </lineage>
</organism>
<sequence length="97" mass="11439">MSTTEEHPIYLDKKLWFKGLLGLWVIFSFVYIAYDFGYQGWQRMKEQAFLAANEQVVQRLMQEATNKDCKPFPVSYQKQKVFLINTACLKTDQAHPK</sequence>
<accession>A0A451B1R9</accession>
<keyword evidence="1" id="KW-0472">Membrane</keyword>
<protein>
    <submittedName>
        <fullName evidence="3">Uncharacterized protein</fullName>
    </submittedName>
</protein>
<reference evidence="3" key="1">
    <citation type="submission" date="2019-02" db="EMBL/GenBank/DDBJ databases">
        <authorList>
            <person name="Gruber-Vodicka R. H."/>
            <person name="Seah K. B. B."/>
        </authorList>
    </citation>
    <scope>NUCLEOTIDE SEQUENCE</scope>
    <source>
        <strain evidence="3">BECK_BY19</strain>
        <strain evidence="2">BECK_BY8</strain>
    </source>
</reference>
<keyword evidence="1" id="KW-1133">Transmembrane helix</keyword>
<keyword evidence="1" id="KW-0812">Transmembrane</keyword>
<evidence type="ECO:0000313" key="2">
    <source>
        <dbReference type="EMBL" id="VFK66810.1"/>
    </source>
</evidence>
<evidence type="ECO:0000256" key="1">
    <source>
        <dbReference type="SAM" id="Phobius"/>
    </source>
</evidence>
<feature type="transmembrane region" description="Helical" evidence="1">
    <location>
        <begin position="15"/>
        <end position="34"/>
    </location>
</feature>
<gene>
    <name evidence="2" type="ORF">BECKUNK1418G_GA0071005_11098</name>
    <name evidence="3" type="ORF">BECKUNK1418H_GA0071006_11028</name>
</gene>
<dbReference type="AlphaFoldDB" id="A0A451B1R9"/>
<proteinExistence type="predicted"/>
<name>A0A451B1R9_9GAMM</name>
<evidence type="ECO:0000313" key="3">
    <source>
        <dbReference type="EMBL" id="VFK72230.1"/>
    </source>
</evidence>
<dbReference type="EMBL" id="CAADGD010000102">
    <property type="protein sequence ID" value="VFK72230.1"/>
    <property type="molecule type" value="Genomic_DNA"/>
</dbReference>
<dbReference type="EMBL" id="CAADFZ010000109">
    <property type="protein sequence ID" value="VFK66810.1"/>
    <property type="molecule type" value="Genomic_DNA"/>
</dbReference>